<dbReference type="InParanoid" id="A0LTG4"/>
<dbReference type="STRING" id="351607.Acel_0951"/>
<gene>
    <name evidence="2" type="ordered locus">Acel_0951</name>
</gene>
<sequence length="92" mass="9879">MIIRLLGQGQFDVSEETVAALNELDAALQAAVDRGDELAFRQALGEMLVLVQERGHRLPDDYLGPSDLVLPPADATVEEVRALLGEEGLIPG</sequence>
<dbReference type="KEGG" id="ace:Acel_0951"/>
<accession>A0LTG4</accession>
<dbReference type="Proteomes" id="UP000008221">
    <property type="component" value="Chromosome"/>
</dbReference>
<reference evidence="2 3" key="1">
    <citation type="journal article" date="2009" name="Genome Res.">
        <title>Complete genome of the cellulolytic thermophile Acidothermus cellulolyticus 11B provides insights into its ecophysiological and evolutionary adaptations.</title>
        <authorList>
            <person name="Barabote R.D."/>
            <person name="Xie G."/>
            <person name="Leu D.H."/>
            <person name="Normand P."/>
            <person name="Necsulea A."/>
            <person name="Daubin V."/>
            <person name="Medigue C."/>
            <person name="Adney W.S."/>
            <person name="Xu X.C."/>
            <person name="Lapidus A."/>
            <person name="Parales R.E."/>
            <person name="Detter C."/>
            <person name="Pujic P."/>
            <person name="Bruce D."/>
            <person name="Lavire C."/>
            <person name="Challacombe J.F."/>
            <person name="Brettin T.S."/>
            <person name="Berry A.M."/>
        </authorList>
    </citation>
    <scope>NUCLEOTIDE SEQUENCE [LARGE SCALE GENOMIC DNA]</scope>
    <source>
        <strain evidence="3">ATCC 43068 / DSM 8971 / 11B</strain>
    </source>
</reference>
<dbReference type="Pfam" id="PF22743">
    <property type="entry name" value="PspAA"/>
    <property type="match status" value="1"/>
</dbReference>
<keyword evidence="3" id="KW-1185">Reference proteome</keyword>
<dbReference type="InterPro" id="IPR054437">
    <property type="entry name" value="PspA-assoc_dom"/>
</dbReference>
<dbReference type="RefSeq" id="WP_011719787.1">
    <property type="nucleotide sequence ID" value="NC_008578.1"/>
</dbReference>
<dbReference type="AlphaFoldDB" id="A0LTG4"/>
<proteinExistence type="predicted"/>
<evidence type="ECO:0000313" key="2">
    <source>
        <dbReference type="EMBL" id="ABK52724.1"/>
    </source>
</evidence>
<organism evidence="2 3">
    <name type="scientific">Acidothermus cellulolyticus (strain ATCC 43068 / DSM 8971 / 11B)</name>
    <dbReference type="NCBI Taxonomy" id="351607"/>
    <lineage>
        <taxon>Bacteria</taxon>
        <taxon>Bacillati</taxon>
        <taxon>Actinomycetota</taxon>
        <taxon>Actinomycetes</taxon>
        <taxon>Acidothermales</taxon>
        <taxon>Acidothermaceae</taxon>
        <taxon>Acidothermus</taxon>
    </lineage>
</organism>
<dbReference type="OrthoDB" id="5244559at2"/>
<protein>
    <recommendedName>
        <fullName evidence="1">PspA-associated domain-containing protein</fullName>
    </recommendedName>
</protein>
<dbReference type="HOGENOM" id="CLU_186753_0_0_11"/>
<feature type="domain" description="PspA-associated" evidence="1">
    <location>
        <begin position="1"/>
        <end position="92"/>
    </location>
</feature>
<evidence type="ECO:0000313" key="3">
    <source>
        <dbReference type="Proteomes" id="UP000008221"/>
    </source>
</evidence>
<dbReference type="eggNOG" id="ENOG5032YW2">
    <property type="taxonomic scope" value="Bacteria"/>
</dbReference>
<name>A0LTG4_ACIC1</name>
<evidence type="ECO:0000259" key="1">
    <source>
        <dbReference type="Pfam" id="PF22743"/>
    </source>
</evidence>
<dbReference type="EMBL" id="CP000481">
    <property type="protein sequence ID" value="ABK52724.1"/>
    <property type="molecule type" value="Genomic_DNA"/>
</dbReference>